<gene>
    <name evidence="2" type="ORF">BZG36_04986</name>
</gene>
<keyword evidence="3" id="KW-1185">Reference proteome</keyword>
<comment type="caution">
    <text evidence="2">The sequence shown here is derived from an EMBL/GenBank/DDBJ whole genome shotgun (WGS) entry which is preliminary data.</text>
</comment>
<proteinExistence type="predicted"/>
<keyword evidence="1" id="KW-0560">Oxidoreductase</keyword>
<dbReference type="GO" id="GO:0016491">
    <property type="term" value="F:oxidoreductase activity"/>
    <property type="evidence" value="ECO:0007669"/>
    <property type="project" value="UniProtKB-KW"/>
</dbReference>
<evidence type="ECO:0000313" key="3">
    <source>
        <dbReference type="Proteomes" id="UP000242875"/>
    </source>
</evidence>
<dbReference type="PANTHER" id="PTHR35870">
    <property type="entry name" value="PROTEIN, PUTATIVE (AFU_ORTHOLOGUE AFUA_5G03330)-RELATED"/>
    <property type="match status" value="1"/>
</dbReference>
<dbReference type="EMBL" id="MVBO01000208">
    <property type="protein sequence ID" value="OZJ01975.1"/>
    <property type="molecule type" value="Genomic_DNA"/>
</dbReference>
<dbReference type="Proteomes" id="UP000242875">
    <property type="component" value="Unassembled WGS sequence"/>
</dbReference>
<name>A0A261XUC8_9FUNG</name>
<dbReference type="OrthoDB" id="10004862at2759"/>
<organism evidence="2 3">
    <name type="scientific">Bifiguratus adelaidae</name>
    <dbReference type="NCBI Taxonomy" id="1938954"/>
    <lineage>
        <taxon>Eukaryota</taxon>
        <taxon>Fungi</taxon>
        <taxon>Fungi incertae sedis</taxon>
        <taxon>Mucoromycota</taxon>
        <taxon>Mucoromycotina</taxon>
        <taxon>Endogonomycetes</taxon>
        <taxon>Endogonales</taxon>
        <taxon>Endogonales incertae sedis</taxon>
        <taxon>Bifiguratus</taxon>
    </lineage>
</organism>
<accession>A0A261XUC8</accession>
<evidence type="ECO:0000313" key="2">
    <source>
        <dbReference type="EMBL" id="OZJ01975.1"/>
    </source>
</evidence>
<dbReference type="AlphaFoldDB" id="A0A261XUC8"/>
<dbReference type="InterPro" id="IPR025337">
    <property type="entry name" value="Questin_oxidase-like"/>
</dbReference>
<sequence length="402" mass="45019">MATSVLSPYGPPSPPCIRLVKDKGDYFEALTGTAGFVIKVIGEAHDMYEMERQDHVANFLVPSLLSAYDLDASDAVLEHSYRHVAAQLEKLRPSPGVIHQGNWKEYLGQKSYYSAYVQFFDQCIGQEGLERTFYTIFPQLIPGLVVSSLSPLLHLGFGIETQHPLIVAEGLAYMCITYADPGPSLTDLVQQQRACRRPMSCTDILETIAEDKRFDGSFDQATFAAKLKVVLSSRGDLIKTYTRQWGVDGLSETLLVERLDELSVLLANLVLSLDQTNHDPNLQPPPLDPYLVYTLLPVTRAVRFMIDHLPSLVDKQRLVKVLWCATISYFVIQGRPAVNTHTPPDDTPDWNEMILRALASGDPRVVIVIRTLFQWEERHFCSVFPMAAQAVLNADASRAYCK</sequence>
<dbReference type="PANTHER" id="PTHR35870:SF6">
    <property type="entry name" value="MGS207 PROTEIN"/>
    <property type="match status" value="1"/>
</dbReference>
<reference evidence="2 3" key="1">
    <citation type="journal article" date="2017" name="Mycologia">
        <title>Bifiguratus adelaidae, gen. et sp. nov., a new member of Mucoromycotina in endophytic and soil-dwelling habitats.</title>
        <authorList>
            <person name="Torres-Cruz T.J."/>
            <person name="Billingsley Tobias T.L."/>
            <person name="Almatruk M."/>
            <person name="Hesse C."/>
            <person name="Kuske C.R."/>
            <person name="Desiro A."/>
            <person name="Benucci G.M."/>
            <person name="Bonito G."/>
            <person name="Stajich J.E."/>
            <person name="Dunlap C."/>
            <person name="Arnold A.E."/>
            <person name="Porras-Alfaro A."/>
        </authorList>
    </citation>
    <scope>NUCLEOTIDE SEQUENCE [LARGE SCALE GENOMIC DNA]</scope>
    <source>
        <strain evidence="2 3">AZ0501</strain>
    </source>
</reference>
<protein>
    <submittedName>
        <fullName evidence="2">Uncharacterized protein</fullName>
    </submittedName>
</protein>
<dbReference type="Pfam" id="PF14027">
    <property type="entry name" value="Questin_oxidase"/>
    <property type="match status" value="1"/>
</dbReference>
<evidence type="ECO:0000256" key="1">
    <source>
        <dbReference type="ARBA" id="ARBA00023002"/>
    </source>
</evidence>